<dbReference type="OrthoDB" id="10652407at2759"/>
<name>A0A0R3UDL4_MESCO</name>
<sequence length="135" mass="15464">MTYFILQLSDPSGGFIATVRVCEVENKIFLAFLGIEEFETFFNSYITVYFSHGGTWKNIDRNCIQPQRSSPMEIKAGGLDEVEIVCARRTTCRLDPIVCVCVAATTKYFSNNAALQMRQLNVLLPHSKLQLWWRM</sequence>
<organism evidence="1 2">
    <name type="scientific">Mesocestoides corti</name>
    <name type="common">Flatworm</name>
    <dbReference type="NCBI Taxonomy" id="53468"/>
    <lineage>
        <taxon>Eukaryota</taxon>
        <taxon>Metazoa</taxon>
        <taxon>Spiralia</taxon>
        <taxon>Lophotrochozoa</taxon>
        <taxon>Platyhelminthes</taxon>
        <taxon>Cestoda</taxon>
        <taxon>Eucestoda</taxon>
        <taxon>Cyclophyllidea</taxon>
        <taxon>Mesocestoididae</taxon>
        <taxon>Mesocestoides</taxon>
    </lineage>
</organism>
<gene>
    <name evidence="1" type="ORF">MCOS_LOCUS5013</name>
</gene>
<dbReference type="Proteomes" id="UP000267029">
    <property type="component" value="Unassembled WGS sequence"/>
</dbReference>
<reference evidence="1 2" key="1">
    <citation type="submission" date="2018-10" db="EMBL/GenBank/DDBJ databases">
        <authorList>
            <consortium name="Pathogen Informatics"/>
        </authorList>
    </citation>
    <scope>NUCLEOTIDE SEQUENCE [LARGE SCALE GENOMIC DNA]</scope>
</reference>
<keyword evidence="2" id="KW-1185">Reference proteome</keyword>
<evidence type="ECO:0000313" key="2">
    <source>
        <dbReference type="Proteomes" id="UP000267029"/>
    </source>
</evidence>
<dbReference type="EMBL" id="UXSR01003057">
    <property type="protein sequence ID" value="VDD79010.1"/>
    <property type="molecule type" value="Genomic_DNA"/>
</dbReference>
<accession>A0A0R3UDL4</accession>
<protein>
    <submittedName>
        <fullName evidence="1">Uncharacterized protein</fullName>
    </submittedName>
</protein>
<evidence type="ECO:0000313" key="1">
    <source>
        <dbReference type="EMBL" id="VDD79010.1"/>
    </source>
</evidence>
<proteinExistence type="predicted"/>
<dbReference type="AlphaFoldDB" id="A0A0R3UDL4"/>